<keyword evidence="2" id="KW-1185">Reference proteome</keyword>
<dbReference type="InParanoid" id="A0A0C3PKP7"/>
<organism evidence="1 2">
    <name type="scientific">Pisolithus tinctorius Marx 270</name>
    <dbReference type="NCBI Taxonomy" id="870435"/>
    <lineage>
        <taxon>Eukaryota</taxon>
        <taxon>Fungi</taxon>
        <taxon>Dikarya</taxon>
        <taxon>Basidiomycota</taxon>
        <taxon>Agaricomycotina</taxon>
        <taxon>Agaricomycetes</taxon>
        <taxon>Agaricomycetidae</taxon>
        <taxon>Boletales</taxon>
        <taxon>Sclerodermatineae</taxon>
        <taxon>Pisolithaceae</taxon>
        <taxon>Pisolithus</taxon>
    </lineage>
</organism>
<dbReference type="HOGENOM" id="CLU_2427912_0_0_1"/>
<dbReference type="AlphaFoldDB" id="A0A0C3PKP7"/>
<evidence type="ECO:0000313" key="2">
    <source>
        <dbReference type="Proteomes" id="UP000054217"/>
    </source>
</evidence>
<proteinExistence type="predicted"/>
<sequence length="91" mass="10520">MAMTGHSESQQVQPWLCTLMFIDATASVSLSLMVSSHRLFTTVRLRDKVDSIWRLRNRIDVVTPVFCLAHHLLHITWFEADEFKVYDASVL</sequence>
<evidence type="ECO:0000313" key="1">
    <source>
        <dbReference type="EMBL" id="KIO08819.1"/>
    </source>
</evidence>
<protein>
    <submittedName>
        <fullName evidence="1">Uncharacterized protein</fullName>
    </submittedName>
</protein>
<dbReference type="EMBL" id="KN831956">
    <property type="protein sequence ID" value="KIO08819.1"/>
    <property type="molecule type" value="Genomic_DNA"/>
</dbReference>
<reference evidence="2" key="2">
    <citation type="submission" date="2015-01" db="EMBL/GenBank/DDBJ databases">
        <title>Evolutionary Origins and Diversification of the Mycorrhizal Mutualists.</title>
        <authorList>
            <consortium name="DOE Joint Genome Institute"/>
            <consortium name="Mycorrhizal Genomics Consortium"/>
            <person name="Kohler A."/>
            <person name="Kuo A."/>
            <person name="Nagy L.G."/>
            <person name="Floudas D."/>
            <person name="Copeland A."/>
            <person name="Barry K.W."/>
            <person name="Cichocki N."/>
            <person name="Veneault-Fourrey C."/>
            <person name="LaButti K."/>
            <person name="Lindquist E.A."/>
            <person name="Lipzen A."/>
            <person name="Lundell T."/>
            <person name="Morin E."/>
            <person name="Murat C."/>
            <person name="Riley R."/>
            <person name="Ohm R."/>
            <person name="Sun H."/>
            <person name="Tunlid A."/>
            <person name="Henrissat B."/>
            <person name="Grigoriev I.V."/>
            <person name="Hibbett D.S."/>
            <person name="Martin F."/>
        </authorList>
    </citation>
    <scope>NUCLEOTIDE SEQUENCE [LARGE SCALE GENOMIC DNA]</scope>
    <source>
        <strain evidence="2">Marx 270</strain>
    </source>
</reference>
<dbReference type="Proteomes" id="UP000054217">
    <property type="component" value="Unassembled WGS sequence"/>
</dbReference>
<reference evidence="1 2" key="1">
    <citation type="submission" date="2014-04" db="EMBL/GenBank/DDBJ databases">
        <authorList>
            <consortium name="DOE Joint Genome Institute"/>
            <person name="Kuo A."/>
            <person name="Kohler A."/>
            <person name="Costa M.D."/>
            <person name="Nagy L.G."/>
            <person name="Floudas D."/>
            <person name="Copeland A."/>
            <person name="Barry K.W."/>
            <person name="Cichocki N."/>
            <person name="Veneault-Fourrey C."/>
            <person name="LaButti K."/>
            <person name="Lindquist E.A."/>
            <person name="Lipzen A."/>
            <person name="Lundell T."/>
            <person name="Morin E."/>
            <person name="Murat C."/>
            <person name="Sun H."/>
            <person name="Tunlid A."/>
            <person name="Henrissat B."/>
            <person name="Grigoriev I.V."/>
            <person name="Hibbett D.S."/>
            <person name="Martin F."/>
            <person name="Nordberg H.P."/>
            <person name="Cantor M.N."/>
            <person name="Hua S.X."/>
        </authorList>
    </citation>
    <scope>NUCLEOTIDE SEQUENCE [LARGE SCALE GENOMIC DNA]</scope>
    <source>
        <strain evidence="1 2">Marx 270</strain>
    </source>
</reference>
<name>A0A0C3PKP7_PISTI</name>
<gene>
    <name evidence="1" type="ORF">M404DRAFT_997026</name>
</gene>
<accession>A0A0C3PKP7</accession>